<evidence type="ECO:0000256" key="1">
    <source>
        <dbReference type="SAM" id="MobiDB-lite"/>
    </source>
</evidence>
<gene>
    <name evidence="2" type="ORF">pdam_00018738</name>
</gene>
<evidence type="ECO:0000313" key="2">
    <source>
        <dbReference type="EMBL" id="RMX47395.1"/>
    </source>
</evidence>
<comment type="caution">
    <text evidence="2">The sequence shown here is derived from an EMBL/GenBank/DDBJ whole genome shotgun (WGS) entry which is preliminary data.</text>
</comment>
<dbReference type="AlphaFoldDB" id="A0A3M6U113"/>
<name>A0A3M6U113_POCDA</name>
<reference evidence="2 3" key="1">
    <citation type="journal article" date="2018" name="Sci. Rep.">
        <title>Comparative analysis of the Pocillopora damicornis genome highlights role of immune system in coral evolution.</title>
        <authorList>
            <person name="Cunning R."/>
            <person name="Bay R.A."/>
            <person name="Gillette P."/>
            <person name="Baker A.C."/>
            <person name="Traylor-Knowles N."/>
        </authorList>
    </citation>
    <scope>NUCLEOTIDE SEQUENCE [LARGE SCALE GENOMIC DNA]</scope>
    <source>
        <strain evidence="2">RSMAS</strain>
        <tissue evidence="2">Whole animal</tissue>
    </source>
</reference>
<proteinExistence type="predicted"/>
<dbReference type="OrthoDB" id="2686689at2759"/>
<feature type="region of interest" description="Disordered" evidence="1">
    <location>
        <begin position="73"/>
        <end position="103"/>
    </location>
</feature>
<keyword evidence="3" id="KW-1185">Reference proteome</keyword>
<evidence type="ECO:0000313" key="3">
    <source>
        <dbReference type="Proteomes" id="UP000275408"/>
    </source>
</evidence>
<dbReference type="Proteomes" id="UP000275408">
    <property type="component" value="Unassembled WGS sequence"/>
</dbReference>
<organism evidence="2 3">
    <name type="scientific">Pocillopora damicornis</name>
    <name type="common">Cauliflower coral</name>
    <name type="synonym">Millepora damicornis</name>
    <dbReference type="NCBI Taxonomy" id="46731"/>
    <lineage>
        <taxon>Eukaryota</taxon>
        <taxon>Metazoa</taxon>
        <taxon>Cnidaria</taxon>
        <taxon>Anthozoa</taxon>
        <taxon>Hexacorallia</taxon>
        <taxon>Scleractinia</taxon>
        <taxon>Astrocoeniina</taxon>
        <taxon>Pocilloporidae</taxon>
        <taxon>Pocillopora</taxon>
    </lineage>
</organism>
<protein>
    <submittedName>
        <fullName evidence="2">Uncharacterized protein</fullName>
    </submittedName>
</protein>
<feature type="compositionally biased region" description="Polar residues" evidence="1">
    <location>
        <begin position="81"/>
        <end position="96"/>
    </location>
</feature>
<accession>A0A3M6U113</accession>
<dbReference type="EMBL" id="RCHS01002423">
    <property type="protein sequence ID" value="RMX47395.1"/>
    <property type="molecule type" value="Genomic_DNA"/>
</dbReference>
<sequence>MECDDKKGYIYCAHCNDFVSRSTFEAHERKRNETNLADTFKATSNSQDLFHEISISSEDEGPTDFVQEERLPTDLPESDVAYSNSDNEYGGLNSTNDGHRSDCCSSSSDGADEHCKDYSVGVFYLAILKLPRKICGFKGHSAQLGTLKFLGGFGEREITLNSKEAYGNLAQMKNIVE</sequence>